<name>A0A6A8M4V5_9FIRM</name>
<comment type="catalytic activity">
    <reaction evidence="8">
        <text>DNA(n) + a 2'-deoxyribonucleoside 5'-triphosphate = DNA(n+1) + diphosphate</text>
        <dbReference type="Rhea" id="RHEA:22508"/>
        <dbReference type="Rhea" id="RHEA-COMP:17339"/>
        <dbReference type="Rhea" id="RHEA-COMP:17340"/>
        <dbReference type="ChEBI" id="CHEBI:33019"/>
        <dbReference type="ChEBI" id="CHEBI:61560"/>
        <dbReference type="ChEBI" id="CHEBI:173112"/>
        <dbReference type="EC" id="2.7.7.7"/>
    </reaction>
</comment>
<evidence type="ECO:0000259" key="9">
    <source>
        <dbReference type="Pfam" id="PF06144"/>
    </source>
</evidence>
<dbReference type="Gene3D" id="1.10.8.60">
    <property type="match status" value="1"/>
</dbReference>
<evidence type="ECO:0000256" key="3">
    <source>
        <dbReference type="ARBA" id="ARBA00022679"/>
    </source>
</evidence>
<dbReference type="SUPFAM" id="SSF48019">
    <property type="entry name" value="post-AAA+ oligomerization domain-like"/>
    <property type="match status" value="1"/>
</dbReference>
<proteinExistence type="inferred from homology"/>
<keyword evidence="4 11" id="KW-0548">Nucleotidyltransferase</keyword>
<keyword evidence="3 11" id="KW-0808">Transferase</keyword>
<evidence type="ECO:0000256" key="4">
    <source>
        <dbReference type="ARBA" id="ARBA00022695"/>
    </source>
</evidence>
<evidence type="ECO:0000256" key="6">
    <source>
        <dbReference type="ARBA" id="ARBA00022932"/>
    </source>
</evidence>
<dbReference type="PANTHER" id="PTHR34388:SF1">
    <property type="entry name" value="DNA POLYMERASE III SUBUNIT DELTA"/>
    <property type="match status" value="1"/>
</dbReference>
<dbReference type="GO" id="GO:0003887">
    <property type="term" value="F:DNA-directed DNA polymerase activity"/>
    <property type="evidence" value="ECO:0007669"/>
    <property type="project" value="UniProtKB-KW"/>
</dbReference>
<evidence type="ECO:0000256" key="5">
    <source>
        <dbReference type="ARBA" id="ARBA00022705"/>
    </source>
</evidence>
<keyword evidence="5" id="KW-0235">DNA replication</keyword>
<dbReference type="EMBL" id="VUNB01000001">
    <property type="protein sequence ID" value="MST68345.1"/>
    <property type="molecule type" value="Genomic_DNA"/>
</dbReference>
<comment type="similarity">
    <text evidence="7">Belongs to the DNA polymerase HolA subunit family.</text>
</comment>
<evidence type="ECO:0000256" key="2">
    <source>
        <dbReference type="ARBA" id="ARBA00017703"/>
    </source>
</evidence>
<evidence type="ECO:0000256" key="7">
    <source>
        <dbReference type="ARBA" id="ARBA00034754"/>
    </source>
</evidence>
<dbReference type="InterPro" id="IPR008921">
    <property type="entry name" value="DNA_pol3_clamp-load_cplx_C"/>
</dbReference>
<dbReference type="SUPFAM" id="SSF52540">
    <property type="entry name" value="P-loop containing nucleoside triphosphate hydrolases"/>
    <property type="match status" value="1"/>
</dbReference>
<evidence type="ECO:0000256" key="8">
    <source>
        <dbReference type="ARBA" id="ARBA00049244"/>
    </source>
</evidence>
<dbReference type="RefSeq" id="WP_154571808.1">
    <property type="nucleotide sequence ID" value="NZ_VUNB01000001.1"/>
</dbReference>
<dbReference type="EC" id="2.7.7.7" evidence="1"/>
<dbReference type="Pfam" id="PF06144">
    <property type="entry name" value="DNA_pol3_delta"/>
    <property type="match status" value="1"/>
</dbReference>
<dbReference type="Pfam" id="PF21694">
    <property type="entry name" value="DNA_pol3_delta_C"/>
    <property type="match status" value="1"/>
</dbReference>
<dbReference type="AlphaFoldDB" id="A0A6A8M4V5"/>
<protein>
    <recommendedName>
        <fullName evidence="2">DNA polymerase III subunit delta</fullName>
        <ecNumber evidence="1">2.7.7.7</ecNumber>
    </recommendedName>
</protein>
<feature type="domain" description="DNA polymerase III delta N-terminal" evidence="9">
    <location>
        <begin position="20"/>
        <end position="124"/>
    </location>
</feature>
<gene>
    <name evidence="11" type="primary">holA</name>
    <name evidence="11" type="ORF">FYJ66_01885</name>
</gene>
<evidence type="ECO:0000313" key="11">
    <source>
        <dbReference type="EMBL" id="MST68345.1"/>
    </source>
</evidence>
<dbReference type="InterPro" id="IPR048466">
    <property type="entry name" value="DNA_pol3_delta-like_C"/>
</dbReference>
<dbReference type="GO" id="GO:0006261">
    <property type="term" value="P:DNA-templated DNA replication"/>
    <property type="evidence" value="ECO:0007669"/>
    <property type="project" value="TreeGrafter"/>
</dbReference>
<dbReference type="InterPro" id="IPR010372">
    <property type="entry name" value="DNA_pol3_delta_N"/>
</dbReference>
<sequence length="354" mass="40202">MSYKNFAADLKNGRTGRVFFFYGRENLLIRWAVDTLIKKYTDPEYREFNLVELDENADVQQVVSSALTYPMFPGRRVVVVRNLRILHQNSKTSATKDQDKEDLKLIEKLAKDQPDSSVMIFYLDSMYGSGKLNAAAKSFAKAASSYEMGALSPAEFKQFVLKRIREAGKKIGGRNLDYLTDLTGYFNKETTATLDDIERNLEKLFQAEESEEISRELIHEMMAGDDEKFIFAMIDAMGRGNRKRAFQLVINNLSSAKNTSDRDGIALSITGLLTSQFELMYDSLEIYSPGKSFKAMASELGANEYRLKKAREAAVKFGQKKIKKCLMDLYDIDRKMKTGEMNATMGLEIFMASI</sequence>
<dbReference type="Gene3D" id="3.40.50.300">
    <property type="entry name" value="P-loop containing nucleotide triphosphate hydrolases"/>
    <property type="match status" value="1"/>
</dbReference>
<organism evidence="11">
    <name type="scientific">Baileyella intestinalis</name>
    <dbReference type="NCBI Taxonomy" id="2606709"/>
    <lineage>
        <taxon>Bacteria</taxon>
        <taxon>Bacillati</taxon>
        <taxon>Bacillota</taxon>
        <taxon>Clostridia</taxon>
        <taxon>Peptostreptococcales</taxon>
        <taxon>Anaerovoracaceae</taxon>
        <taxon>Baileyella</taxon>
    </lineage>
</organism>
<dbReference type="InterPro" id="IPR027417">
    <property type="entry name" value="P-loop_NTPase"/>
</dbReference>
<dbReference type="InterPro" id="IPR005790">
    <property type="entry name" value="DNA_polIII_delta"/>
</dbReference>
<evidence type="ECO:0000256" key="1">
    <source>
        <dbReference type="ARBA" id="ARBA00012417"/>
    </source>
</evidence>
<accession>A0A6A8M4V5</accession>
<dbReference type="GO" id="GO:0009360">
    <property type="term" value="C:DNA polymerase III complex"/>
    <property type="evidence" value="ECO:0007669"/>
    <property type="project" value="InterPro"/>
</dbReference>
<dbReference type="GO" id="GO:0003677">
    <property type="term" value="F:DNA binding"/>
    <property type="evidence" value="ECO:0007669"/>
    <property type="project" value="InterPro"/>
</dbReference>
<dbReference type="PANTHER" id="PTHR34388">
    <property type="entry name" value="DNA POLYMERASE III SUBUNIT DELTA"/>
    <property type="match status" value="1"/>
</dbReference>
<dbReference type="NCBIfam" id="TIGR01128">
    <property type="entry name" value="holA"/>
    <property type="match status" value="1"/>
</dbReference>
<feature type="domain" description="DNA polymerase III delta subunit-like C-terminal" evidence="10">
    <location>
        <begin position="229"/>
        <end position="353"/>
    </location>
</feature>
<reference evidence="11" key="1">
    <citation type="submission" date="2019-09" db="EMBL/GenBank/DDBJ databases">
        <title>In-depth cultivation of the pig gut microbiome towards novel bacterial diversity and tailored functional studies.</title>
        <authorList>
            <person name="Wylensek D."/>
            <person name="Hitch T.C.A."/>
            <person name="Clavel T."/>
        </authorList>
    </citation>
    <scope>NUCLEOTIDE SEQUENCE</scope>
    <source>
        <strain evidence="11">RF-744-FAT-WT-3</strain>
    </source>
</reference>
<keyword evidence="6" id="KW-0239">DNA-directed DNA polymerase</keyword>
<dbReference type="Gene3D" id="1.20.272.10">
    <property type="match status" value="1"/>
</dbReference>
<evidence type="ECO:0000259" key="10">
    <source>
        <dbReference type="Pfam" id="PF21694"/>
    </source>
</evidence>
<comment type="caution">
    <text evidence="11">The sequence shown here is derived from an EMBL/GenBank/DDBJ whole genome shotgun (WGS) entry which is preliminary data.</text>
</comment>